<keyword evidence="3 4" id="KW-0175">Coiled coil</keyword>
<dbReference type="EMBL" id="OU892288">
    <property type="protein sequence ID" value="CAG9762836.1"/>
    <property type="molecule type" value="Genomic_DNA"/>
</dbReference>
<evidence type="ECO:0000256" key="2">
    <source>
        <dbReference type="ARBA" id="ARBA00016007"/>
    </source>
</evidence>
<proteinExistence type="inferred from homology"/>
<dbReference type="GO" id="GO:0005813">
    <property type="term" value="C:centrosome"/>
    <property type="evidence" value="ECO:0007669"/>
    <property type="project" value="TreeGrafter"/>
</dbReference>
<evidence type="ECO:0000256" key="4">
    <source>
        <dbReference type="SAM" id="Coils"/>
    </source>
</evidence>
<dbReference type="AlphaFoldDB" id="A0A9N9MJ29"/>
<feature type="region of interest" description="Disordered" evidence="5">
    <location>
        <begin position="1"/>
        <end position="103"/>
    </location>
</feature>
<feature type="compositionally biased region" description="Basic and acidic residues" evidence="5">
    <location>
        <begin position="92"/>
        <end position="103"/>
    </location>
</feature>
<gene>
    <name evidence="6" type="ORF">CEUTPL_LOCUS3508</name>
</gene>
<dbReference type="PANTHER" id="PTHR31259:SF3">
    <property type="entry name" value="ENDOSOME-ASSOCIATED-TRAFFICKING REGULATOR 1"/>
    <property type="match status" value="1"/>
</dbReference>
<accession>A0A9N9MJ29</accession>
<dbReference type="GO" id="GO:0005769">
    <property type="term" value="C:early endosome"/>
    <property type="evidence" value="ECO:0007669"/>
    <property type="project" value="TreeGrafter"/>
</dbReference>
<evidence type="ECO:0000313" key="6">
    <source>
        <dbReference type="EMBL" id="CAG9762836.1"/>
    </source>
</evidence>
<organism evidence="6 7">
    <name type="scientific">Ceutorhynchus assimilis</name>
    <name type="common">cabbage seed weevil</name>
    <dbReference type="NCBI Taxonomy" id="467358"/>
    <lineage>
        <taxon>Eukaryota</taxon>
        <taxon>Metazoa</taxon>
        <taxon>Ecdysozoa</taxon>
        <taxon>Arthropoda</taxon>
        <taxon>Hexapoda</taxon>
        <taxon>Insecta</taxon>
        <taxon>Pterygota</taxon>
        <taxon>Neoptera</taxon>
        <taxon>Endopterygota</taxon>
        <taxon>Coleoptera</taxon>
        <taxon>Polyphaga</taxon>
        <taxon>Cucujiformia</taxon>
        <taxon>Curculionidae</taxon>
        <taxon>Ceutorhynchinae</taxon>
        <taxon>Ceutorhynchus</taxon>
    </lineage>
</organism>
<evidence type="ECO:0000256" key="5">
    <source>
        <dbReference type="SAM" id="MobiDB-lite"/>
    </source>
</evidence>
<name>A0A9N9MJ29_9CUCU</name>
<feature type="region of interest" description="Disordered" evidence="5">
    <location>
        <begin position="165"/>
        <end position="184"/>
    </location>
</feature>
<dbReference type="GO" id="GO:0032465">
    <property type="term" value="P:regulation of cytokinesis"/>
    <property type="evidence" value="ECO:0007669"/>
    <property type="project" value="TreeGrafter"/>
</dbReference>
<dbReference type="InterPro" id="IPR026757">
    <property type="entry name" value="ENTR1"/>
</dbReference>
<keyword evidence="7" id="KW-1185">Reference proteome</keyword>
<dbReference type="Proteomes" id="UP001152799">
    <property type="component" value="Chromosome 12"/>
</dbReference>
<protein>
    <recommendedName>
        <fullName evidence="2">Endosome-associated-trafficking regulator 1</fullName>
    </recommendedName>
</protein>
<dbReference type="GO" id="GO:0030496">
    <property type="term" value="C:midbody"/>
    <property type="evidence" value="ECO:0007669"/>
    <property type="project" value="TreeGrafter"/>
</dbReference>
<evidence type="ECO:0000256" key="3">
    <source>
        <dbReference type="ARBA" id="ARBA00023054"/>
    </source>
</evidence>
<dbReference type="GO" id="GO:0055037">
    <property type="term" value="C:recycling endosome"/>
    <property type="evidence" value="ECO:0007669"/>
    <property type="project" value="TreeGrafter"/>
</dbReference>
<dbReference type="PANTHER" id="PTHR31259">
    <property type="entry name" value="ENDOSOME-ASSOCIATED TRAFFICKING REGULATOR 1"/>
    <property type="match status" value="1"/>
</dbReference>
<sequence>MSDKIFPKNEENEEPDPRPSSRSLALDLGDDCVHNIETNRLGGAAGAECPSTSGTNTKRDENPFSFKHFLRDPASTSSNNYQSLGARPKVYNNRENRSRQVEPRKINEISSALPDFVQDHLVIEQCYNLDWPNFAQGDPNNEPKLEEPIPLDLPGLSTKSLPDFLTDGPVRTTEPPTTIEPPRCPNCLELTTELANLRQRLNRTEEDVDRNYRRANAAETALARLKQETRSYKDQIRHLQANVGGEDVSLPLQARRLAQELRSAASTAEHSLRSLLTGVDNLRIMASNLENINRIEENPSERFYDDV</sequence>
<feature type="coiled-coil region" evidence="4">
    <location>
        <begin position="187"/>
        <end position="242"/>
    </location>
</feature>
<dbReference type="GO" id="GO:1903566">
    <property type="term" value="P:positive regulation of protein localization to cilium"/>
    <property type="evidence" value="ECO:0007669"/>
    <property type="project" value="TreeGrafter"/>
</dbReference>
<dbReference type="GO" id="GO:0045724">
    <property type="term" value="P:positive regulation of cilium assembly"/>
    <property type="evidence" value="ECO:0007669"/>
    <property type="project" value="TreeGrafter"/>
</dbReference>
<reference evidence="6" key="1">
    <citation type="submission" date="2022-01" db="EMBL/GenBank/DDBJ databases">
        <authorList>
            <person name="King R."/>
        </authorList>
    </citation>
    <scope>NUCLEOTIDE SEQUENCE</scope>
</reference>
<dbReference type="GO" id="GO:0036064">
    <property type="term" value="C:ciliary basal body"/>
    <property type="evidence" value="ECO:0007669"/>
    <property type="project" value="TreeGrafter"/>
</dbReference>
<feature type="compositionally biased region" description="Polar residues" evidence="5">
    <location>
        <begin position="74"/>
        <end position="83"/>
    </location>
</feature>
<evidence type="ECO:0000313" key="7">
    <source>
        <dbReference type="Proteomes" id="UP001152799"/>
    </source>
</evidence>
<dbReference type="OrthoDB" id="6499155at2759"/>
<feature type="compositionally biased region" description="Basic and acidic residues" evidence="5">
    <location>
        <begin position="1"/>
        <end position="19"/>
    </location>
</feature>
<comment type="similarity">
    <text evidence="1">Belongs to the ENTR1 family.</text>
</comment>
<evidence type="ECO:0000256" key="1">
    <source>
        <dbReference type="ARBA" id="ARBA00007791"/>
    </source>
</evidence>